<reference evidence="2 3" key="1">
    <citation type="submission" date="2016-03" db="EMBL/GenBank/DDBJ databases">
        <title>Draft genome sequence of Paenibacillus glacialis DSM 22343.</title>
        <authorList>
            <person name="Shin S.-K."/>
            <person name="Yi H."/>
        </authorList>
    </citation>
    <scope>NUCLEOTIDE SEQUENCE [LARGE SCALE GENOMIC DNA]</scope>
    <source>
        <strain evidence="2 3">DSM 22343</strain>
    </source>
</reference>
<dbReference type="Gene3D" id="3.30.310.160">
    <property type="entry name" value="YycH protein, domain 2"/>
    <property type="match status" value="1"/>
</dbReference>
<evidence type="ECO:0000259" key="1">
    <source>
        <dbReference type="Pfam" id="PF07435"/>
    </source>
</evidence>
<evidence type="ECO:0000313" key="3">
    <source>
        <dbReference type="Proteomes" id="UP000076967"/>
    </source>
</evidence>
<feature type="domain" description="Regulatory protein YycH" evidence="1">
    <location>
        <begin position="3"/>
        <end position="415"/>
    </location>
</feature>
<dbReference type="Pfam" id="PF07435">
    <property type="entry name" value="YycH"/>
    <property type="match status" value="1"/>
</dbReference>
<dbReference type="EMBL" id="LVJH01000025">
    <property type="protein sequence ID" value="OAB42031.1"/>
    <property type="molecule type" value="Genomic_DNA"/>
</dbReference>
<dbReference type="RefSeq" id="WP_068533907.1">
    <property type="nucleotide sequence ID" value="NZ_LVJH01000025.1"/>
</dbReference>
<proteinExistence type="predicted"/>
<dbReference type="STRING" id="494026.PGLA_14545"/>
<dbReference type="InterPro" id="IPR042274">
    <property type="entry name" value="YycH/YycI_2"/>
</dbReference>
<name>A0A168KHT9_9BACL</name>
<organism evidence="2 3">
    <name type="scientific">Paenibacillus glacialis</name>
    <dbReference type="NCBI Taxonomy" id="494026"/>
    <lineage>
        <taxon>Bacteria</taxon>
        <taxon>Bacillati</taxon>
        <taxon>Bacillota</taxon>
        <taxon>Bacilli</taxon>
        <taxon>Bacillales</taxon>
        <taxon>Paenibacillaceae</taxon>
        <taxon>Paenibacillus</taxon>
    </lineage>
</organism>
<dbReference type="InterPro" id="IPR009996">
    <property type="entry name" value="YycH"/>
</dbReference>
<evidence type="ECO:0000313" key="2">
    <source>
        <dbReference type="EMBL" id="OAB42031.1"/>
    </source>
</evidence>
<dbReference type="CDD" id="cd15787">
    <property type="entry name" value="YycH_N"/>
    <property type="match status" value="1"/>
</dbReference>
<sequence>MKEKLKSIVLVLLVVSSLVESYYLMYRLPGSDTIIRSATNYIKTDYMGPETNVESLIYPDKMIIHMGEDKHTIFYPDSTFYNLIFSLIEGRSFDSFQRRSIQNIDLKEMRQNNPGIELTFGSGVPVTLLQRVMQIQPDSLFQTELIDRVWIYNVNNESKAHALFFSTEGVVYEAGKADLTVQDIQQQVDFGTTWTPYMTINGAYYVPETPIEMVESTVDMGVYTAEQMQRSLFFDSSITRNIREKDGSEIYTDSKRSLQVRQEQKWMSYTDPAAMPAGESNVDKEVLAAVDFVNQHGGWNGNYRLSLAGGGVGKNEVVFQQYYGNYPILERPQFQYGTIKLDLHQGTVSAYERSLIYIKLKEQNKQIKVLSGGEELKSKLKKLSEQSAIVDLYPAYLPARTEEGLHLTPVWAVKLRSGEVMVLD</sequence>
<dbReference type="Proteomes" id="UP000076967">
    <property type="component" value="Unassembled WGS sequence"/>
</dbReference>
<keyword evidence="3" id="KW-1185">Reference proteome</keyword>
<comment type="caution">
    <text evidence="2">The sequence shown here is derived from an EMBL/GenBank/DDBJ whole genome shotgun (WGS) entry which is preliminary data.</text>
</comment>
<protein>
    <recommendedName>
        <fullName evidence="1">Regulatory protein YycH domain-containing protein</fullName>
    </recommendedName>
</protein>
<dbReference type="OrthoDB" id="2382185at2"/>
<gene>
    <name evidence="2" type="ORF">PGLA_14545</name>
</gene>
<accession>A0A168KHT9</accession>
<dbReference type="AlphaFoldDB" id="A0A168KHT9"/>